<dbReference type="AlphaFoldDB" id="A0A3S1C4X4"/>
<evidence type="ECO:0000313" key="5">
    <source>
        <dbReference type="Proteomes" id="UP000276103"/>
    </source>
</evidence>
<accession>A0A3S1C4X4</accession>
<dbReference type="Pfam" id="PF00534">
    <property type="entry name" value="Glycos_transf_1"/>
    <property type="match status" value="1"/>
</dbReference>
<dbReference type="InterPro" id="IPR001296">
    <property type="entry name" value="Glyco_trans_1"/>
</dbReference>
<keyword evidence="2" id="KW-0808">Transferase</keyword>
<dbReference type="SUPFAM" id="SSF53756">
    <property type="entry name" value="UDP-Glycosyltransferase/glycogen phosphorylase"/>
    <property type="match status" value="1"/>
</dbReference>
<dbReference type="Proteomes" id="UP000276103">
    <property type="component" value="Unassembled WGS sequence"/>
</dbReference>
<evidence type="ECO:0000313" key="4">
    <source>
        <dbReference type="EMBL" id="RUS95431.1"/>
    </source>
</evidence>
<dbReference type="OrthoDB" id="5416057at2"/>
<evidence type="ECO:0000259" key="3">
    <source>
        <dbReference type="Pfam" id="PF00534"/>
    </source>
</evidence>
<name>A0A3S1C4X4_ANAVA</name>
<dbReference type="Gene3D" id="3.40.50.2000">
    <property type="entry name" value="Glycogen Phosphorylase B"/>
    <property type="match status" value="2"/>
</dbReference>
<feature type="domain" description="Glycosyl transferase family 1" evidence="3">
    <location>
        <begin position="209"/>
        <end position="365"/>
    </location>
</feature>
<dbReference type="PANTHER" id="PTHR12526:SF510">
    <property type="entry name" value="D-INOSITOL 3-PHOSPHATE GLYCOSYLTRANSFERASE"/>
    <property type="match status" value="1"/>
</dbReference>
<dbReference type="RefSeq" id="WP_127055029.1">
    <property type="nucleotide sequence ID" value="NZ_RSCM01000010.1"/>
</dbReference>
<protein>
    <recommendedName>
        <fullName evidence="3">Glycosyl transferase family 1 domain-containing protein</fullName>
    </recommendedName>
</protein>
<organism evidence="4 5">
    <name type="scientific">Trichormus variabilis SAG 1403-4b</name>
    <dbReference type="NCBI Taxonomy" id="447716"/>
    <lineage>
        <taxon>Bacteria</taxon>
        <taxon>Bacillati</taxon>
        <taxon>Cyanobacteriota</taxon>
        <taxon>Cyanophyceae</taxon>
        <taxon>Nostocales</taxon>
        <taxon>Nostocaceae</taxon>
        <taxon>Trichormus</taxon>
    </lineage>
</organism>
<keyword evidence="5" id="KW-1185">Reference proteome</keyword>
<dbReference type="EMBL" id="RSCM01000010">
    <property type="protein sequence ID" value="RUS95431.1"/>
    <property type="molecule type" value="Genomic_DNA"/>
</dbReference>
<proteinExistence type="predicted"/>
<dbReference type="PANTHER" id="PTHR12526">
    <property type="entry name" value="GLYCOSYLTRANSFERASE"/>
    <property type="match status" value="1"/>
</dbReference>
<dbReference type="GO" id="GO:0016757">
    <property type="term" value="F:glycosyltransferase activity"/>
    <property type="evidence" value="ECO:0007669"/>
    <property type="project" value="UniProtKB-KW"/>
</dbReference>
<evidence type="ECO:0000256" key="1">
    <source>
        <dbReference type="ARBA" id="ARBA00022676"/>
    </source>
</evidence>
<keyword evidence="1" id="KW-0328">Glycosyltransferase</keyword>
<sequence length="394" mass="44185">MKSLSIFVQSASEYLTDYESHGDGLICFSLLNGLARRNHDIFAYTNYAAISQEYPNLQVKVGGRHRVPFDSLAFWEHSWKADNWLQNLSHKHDIDIVWRMHPYGTGCPTVPKTLGKPLVVGPLFYGWPENEAMRAKPRFGIGIEKFVRPLAEQGWHRTLQAASLIICATSKHAESIQNQFPQSHVLCLPVIVDPPIYDLSSIREITDESSPFHLLFVANLLPNKNPLIFCQAVKLLRDNGINVKATLLGDGSERANIEYYCASEKLEDCIYLQGKVPNNEVYNYLYSADLLISTSLGEPYGRSIVEAMSVGTPCICHDSGGPAEIIENDVDGLLVKKLTAKAFADAIARTYTNRQTWQYLSKNAISKAKSWTSEVVLARLEDSLIEISQTNKNY</sequence>
<comment type="caution">
    <text evidence="4">The sequence shown here is derived from an EMBL/GenBank/DDBJ whole genome shotgun (WGS) entry which is preliminary data.</text>
</comment>
<dbReference type="CDD" id="cd03801">
    <property type="entry name" value="GT4_PimA-like"/>
    <property type="match status" value="1"/>
</dbReference>
<evidence type="ECO:0000256" key="2">
    <source>
        <dbReference type="ARBA" id="ARBA00022679"/>
    </source>
</evidence>
<gene>
    <name evidence="4" type="ORF">DSM107003_31340</name>
</gene>
<reference evidence="4 5" key="1">
    <citation type="journal article" date="2019" name="Genome Biol. Evol.">
        <title>Day and night: Metabolic profiles and evolutionary relationships of six axenic non-marine cyanobacteria.</title>
        <authorList>
            <person name="Will S.E."/>
            <person name="Henke P."/>
            <person name="Boedeker C."/>
            <person name="Huang S."/>
            <person name="Brinkmann H."/>
            <person name="Rohde M."/>
            <person name="Jarek M."/>
            <person name="Friedl T."/>
            <person name="Seufert S."/>
            <person name="Schumacher M."/>
            <person name="Overmann J."/>
            <person name="Neumann-Schaal M."/>
            <person name="Petersen J."/>
        </authorList>
    </citation>
    <scope>NUCLEOTIDE SEQUENCE [LARGE SCALE GENOMIC DNA]</scope>
    <source>
        <strain evidence="4 5">SAG 1403-4b</strain>
    </source>
</reference>